<evidence type="ECO:0000313" key="2">
    <source>
        <dbReference type="Proteomes" id="UP000729402"/>
    </source>
</evidence>
<reference evidence="1" key="1">
    <citation type="journal article" date="2021" name="bioRxiv">
        <title>Whole Genome Assembly and Annotation of Northern Wild Rice, Zizania palustris L., Supports a Whole Genome Duplication in the Zizania Genus.</title>
        <authorList>
            <person name="Haas M."/>
            <person name="Kono T."/>
            <person name="Macchietto M."/>
            <person name="Millas R."/>
            <person name="McGilp L."/>
            <person name="Shao M."/>
            <person name="Duquette J."/>
            <person name="Hirsch C.N."/>
            <person name="Kimball J."/>
        </authorList>
    </citation>
    <scope>NUCLEOTIDE SEQUENCE</scope>
    <source>
        <tissue evidence="1">Fresh leaf tissue</tissue>
    </source>
</reference>
<dbReference type="AlphaFoldDB" id="A0A8J5RGQ0"/>
<dbReference type="EMBL" id="JAAALK010000290">
    <property type="protein sequence ID" value="KAG8045833.1"/>
    <property type="molecule type" value="Genomic_DNA"/>
</dbReference>
<name>A0A8J5RGQ0_ZIZPA</name>
<comment type="caution">
    <text evidence="1">The sequence shown here is derived from an EMBL/GenBank/DDBJ whole genome shotgun (WGS) entry which is preliminary data.</text>
</comment>
<accession>A0A8J5RGQ0</accession>
<organism evidence="1 2">
    <name type="scientific">Zizania palustris</name>
    <name type="common">Northern wild rice</name>
    <dbReference type="NCBI Taxonomy" id="103762"/>
    <lineage>
        <taxon>Eukaryota</taxon>
        <taxon>Viridiplantae</taxon>
        <taxon>Streptophyta</taxon>
        <taxon>Embryophyta</taxon>
        <taxon>Tracheophyta</taxon>
        <taxon>Spermatophyta</taxon>
        <taxon>Magnoliopsida</taxon>
        <taxon>Liliopsida</taxon>
        <taxon>Poales</taxon>
        <taxon>Poaceae</taxon>
        <taxon>BOP clade</taxon>
        <taxon>Oryzoideae</taxon>
        <taxon>Oryzeae</taxon>
        <taxon>Zizaniinae</taxon>
        <taxon>Zizania</taxon>
    </lineage>
</organism>
<keyword evidence="2" id="KW-1185">Reference proteome</keyword>
<protein>
    <submittedName>
        <fullName evidence="1">Uncharacterized protein</fullName>
    </submittedName>
</protein>
<proteinExistence type="predicted"/>
<gene>
    <name evidence="1" type="ORF">GUJ93_ZPchr0008g12649</name>
</gene>
<evidence type="ECO:0000313" key="1">
    <source>
        <dbReference type="EMBL" id="KAG8045833.1"/>
    </source>
</evidence>
<dbReference type="Proteomes" id="UP000729402">
    <property type="component" value="Unassembled WGS sequence"/>
</dbReference>
<sequence length="173" mass="19245">MPGDEEQDEQYDCGLFRLRVTLMTVIVSGPSRADNAALASVVKIMDGDLVKKKPWCYLHLAVRRQEQVATDRLKIAFRCRHGKTALHVCSWSMPVRSSCTPSKSRAWSSGALDLDHEICTELVRYLHSIPSNLAQAVVQQMQHSVKSTQAHKNVVHGSTISGSATSIVLWDME</sequence>
<reference evidence="1" key="2">
    <citation type="submission" date="2021-02" db="EMBL/GenBank/DDBJ databases">
        <authorList>
            <person name="Kimball J.A."/>
            <person name="Haas M.W."/>
            <person name="Macchietto M."/>
            <person name="Kono T."/>
            <person name="Duquette J."/>
            <person name="Shao M."/>
        </authorList>
    </citation>
    <scope>NUCLEOTIDE SEQUENCE</scope>
    <source>
        <tissue evidence="1">Fresh leaf tissue</tissue>
    </source>
</reference>